<sequence length="601" mass="62523">MRLTRIPTALLAGGMTLLGLATPGAQAATATAVTSPMTIVSWNICGEAGGSRGSEGFCPSRLTTADNEAKVQEIVELLQEQRADAIVMQEVCGAPDGVPAVVDGVTQVEGYHQRRLKEILGPAGWSFDFAPVQRWDDSSVNSAAYGSPCRGVLQGGRLGNLIAVKGGISARDHVNAVPKSASVSDYRSLPVQCVAVTGRSTAVCNTHIIPGSTDPRIAQQITNVKDFVDGFTTRHGLGRSAVGGDFNREADDALMAPLTGAYEHCVTGTTHHGWTGTSHTWHEFDHVFVSAPGTSRAIASCDIDEDRMDTTANVEGVTPNGFSDHAPVVVRAGDQPAPVHVPGDLRGSGGTPDLVAVDTTGALYVYPGDGRGGVTSRHQLGNGGWLGASVSHRGDWTGDGHEDLVARIGTQLRVYPGGMDGRLRPPAVLGTVAGDAQVVSVGDMTGDGRTDLVVAAENKLWLYENDLAATGAPAVKAAREIGNGGWDPMTLTAPGDVTRDNLPDLLARDTRDGVLYLYRGRADGTFGSRTTYGTNYTTANRPLIAGGADADRDGTADMWATTADGTGTLRFYEGGTSGTTPVDGLSAVVGASGWNTITTMS</sequence>
<dbReference type="InterPro" id="IPR036691">
    <property type="entry name" value="Endo/exonu/phosph_ase_sf"/>
</dbReference>
<evidence type="ECO:0000313" key="4">
    <source>
        <dbReference type="EMBL" id="MFE5985410.1"/>
    </source>
</evidence>
<name>A0ABW6J8T3_STRWE</name>
<dbReference type="InterPro" id="IPR005135">
    <property type="entry name" value="Endo/exonuclease/phosphatase"/>
</dbReference>
<dbReference type="InterPro" id="IPR013517">
    <property type="entry name" value="FG-GAP"/>
</dbReference>
<proteinExistence type="predicted"/>
<reference evidence="4 5" key="1">
    <citation type="submission" date="2024-09" db="EMBL/GenBank/DDBJ databases">
        <title>The Natural Products Discovery Center: Release of the First 8490 Sequenced Strains for Exploring Actinobacteria Biosynthetic Diversity.</title>
        <authorList>
            <person name="Kalkreuter E."/>
            <person name="Kautsar S.A."/>
            <person name="Yang D."/>
            <person name="Bader C.D."/>
            <person name="Teijaro C.N."/>
            <person name="Fluegel L."/>
            <person name="Davis C.M."/>
            <person name="Simpson J.R."/>
            <person name="Lauterbach L."/>
            <person name="Steele A.D."/>
            <person name="Gui C."/>
            <person name="Meng S."/>
            <person name="Li G."/>
            <person name="Viehrig K."/>
            <person name="Ye F."/>
            <person name="Su P."/>
            <person name="Kiefer A.F."/>
            <person name="Nichols A."/>
            <person name="Cepeda A.J."/>
            <person name="Yan W."/>
            <person name="Fan B."/>
            <person name="Jiang Y."/>
            <person name="Adhikari A."/>
            <person name="Zheng C.-J."/>
            <person name="Schuster L."/>
            <person name="Cowan T.M."/>
            <person name="Smanski M.J."/>
            <person name="Chevrette M.G."/>
            <person name="De Carvalho L.P.S."/>
            <person name="Shen B."/>
        </authorList>
    </citation>
    <scope>NUCLEOTIDE SEQUENCE [LARGE SCALE GENOMIC DNA]</scope>
    <source>
        <strain evidence="4 5">NPDC056472</strain>
    </source>
</reference>
<evidence type="ECO:0000313" key="5">
    <source>
        <dbReference type="Proteomes" id="UP001600424"/>
    </source>
</evidence>
<dbReference type="PANTHER" id="PTHR44103">
    <property type="entry name" value="PROPROTEIN CONVERTASE P"/>
    <property type="match status" value="1"/>
</dbReference>
<organism evidence="4 5">
    <name type="scientific">Streptomyces wedmorensis</name>
    <dbReference type="NCBI Taxonomy" id="43759"/>
    <lineage>
        <taxon>Bacteria</taxon>
        <taxon>Bacillati</taxon>
        <taxon>Actinomycetota</taxon>
        <taxon>Actinomycetes</taxon>
        <taxon>Kitasatosporales</taxon>
        <taxon>Streptomycetaceae</taxon>
        <taxon>Streptomyces</taxon>
    </lineage>
</organism>
<gene>
    <name evidence="4" type="ORF">ACFQ63_37665</name>
</gene>
<feature type="chain" id="PRO_5045459097" evidence="2">
    <location>
        <begin position="28"/>
        <end position="601"/>
    </location>
</feature>
<dbReference type="RefSeq" id="WP_386255046.1">
    <property type="nucleotide sequence ID" value="NZ_JBHTRV010000050.1"/>
</dbReference>
<protein>
    <submittedName>
        <fullName evidence="4">FG-GAP-like repeat-containing protein</fullName>
    </submittedName>
</protein>
<dbReference type="Pfam" id="PF03372">
    <property type="entry name" value="Exo_endo_phos"/>
    <property type="match status" value="1"/>
</dbReference>
<dbReference type="PANTHER" id="PTHR44103:SF1">
    <property type="entry name" value="PROPROTEIN CONVERTASE P"/>
    <property type="match status" value="1"/>
</dbReference>
<accession>A0ABW6J8T3</accession>
<feature type="domain" description="Endonuclease/exonuclease/phosphatase" evidence="3">
    <location>
        <begin position="40"/>
        <end position="325"/>
    </location>
</feature>
<dbReference type="Pfam" id="PF13517">
    <property type="entry name" value="FG-GAP_3"/>
    <property type="match status" value="2"/>
</dbReference>
<feature type="signal peptide" evidence="2">
    <location>
        <begin position="1"/>
        <end position="27"/>
    </location>
</feature>
<dbReference type="Gene3D" id="2.130.10.130">
    <property type="entry name" value="Integrin alpha, N-terminal"/>
    <property type="match status" value="1"/>
</dbReference>
<dbReference type="EMBL" id="JBHTRV010000050">
    <property type="protein sequence ID" value="MFE5985410.1"/>
    <property type="molecule type" value="Genomic_DNA"/>
</dbReference>
<dbReference type="InterPro" id="IPR028994">
    <property type="entry name" value="Integrin_alpha_N"/>
</dbReference>
<comment type="caution">
    <text evidence="4">The sequence shown here is derived from an EMBL/GenBank/DDBJ whole genome shotgun (WGS) entry which is preliminary data.</text>
</comment>
<evidence type="ECO:0000256" key="1">
    <source>
        <dbReference type="ARBA" id="ARBA00022729"/>
    </source>
</evidence>
<evidence type="ECO:0000259" key="3">
    <source>
        <dbReference type="Pfam" id="PF03372"/>
    </source>
</evidence>
<dbReference type="Gene3D" id="3.60.10.10">
    <property type="entry name" value="Endonuclease/exonuclease/phosphatase"/>
    <property type="match status" value="1"/>
</dbReference>
<dbReference type="SUPFAM" id="SSF56219">
    <property type="entry name" value="DNase I-like"/>
    <property type="match status" value="1"/>
</dbReference>
<evidence type="ECO:0000256" key="2">
    <source>
        <dbReference type="SAM" id="SignalP"/>
    </source>
</evidence>
<keyword evidence="5" id="KW-1185">Reference proteome</keyword>
<dbReference type="Proteomes" id="UP001600424">
    <property type="component" value="Unassembled WGS sequence"/>
</dbReference>
<keyword evidence="1 2" id="KW-0732">Signal</keyword>
<dbReference type="SUPFAM" id="SSF69318">
    <property type="entry name" value="Integrin alpha N-terminal domain"/>
    <property type="match status" value="1"/>
</dbReference>